<reference evidence="5 6" key="1">
    <citation type="submission" date="2018-05" db="EMBL/GenBank/DDBJ databases">
        <title>Pararhodobacter marina sp. nov., isolated from deep-sea water of the Indian Ocean.</title>
        <authorList>
            <person name="Lai Q.Sr."/>
            <person name="Liu X."/>
            <person name="Shao Z."/>
        </authorList>
    </citation>
    <scope>NUCLEOTIDE SEQUENCE [LARGE SCALE GENOMIC DNA]</scope>
    <source>
        <strain evidence="5 6">CIC4N-9</strain>
    </source>
</reference>
<dbReference type="OrthoDB" id="9799287at2"/>
<evidence type="ECO:0000256" key="1">
    <source>
        <dbReference type="ARBA" id="ARBA00004418"/>
    </source>
</evidence>
<dbReference type="Proteomes" id="UP000244940">
    <property type="component" value="Unassembled WGS sequence"/>
</dbReference>
<dbReference type="PANTHER" id="PTHR33376">
    <property type="match status" value="1"/>
</dbReference>
<dbReference type="EMBL" id="QEYD01000010">
    <property type="protein sequence ID" value="PWE27643.1"/>
    <property type="molecule type" value="Genomic_DNA"/>
</dbReference>
<dbReference type="GO" id="GO:0042597">
    <property type="term" value="C:periplasmic space"/>
    <property type="evidence" value="ECO:0007669"/>
    <property type="project" value="UniProtKB-SubCell"/>
</dbReference>
<comment type="subcellular location">
    <subcellularLocation>
        <location evidence="1">Periplasm</location>
    </subcellularLocation>
</comment>
<keyword evidence="2 4" id="KW-0732">Signal</keyword>
<dbReference type="PANTHER" id="PTHR33376:SF4">
    <property type="entry name" value="SIALIC ACID-BINDING PERIPLASMIC PROTEIN SIAP"/>
    <property type="match status" value="1"/>
</dbReference>
<sequence length="356" mass="38155">MMTLKQGALGLAMAAGIAGGAVAQESHDFAVVGTWGQLAHWMDRESVFWNETLPAASDGRLTATARPLTELGMDGTTVMRELRSGAFDFAHGVFLYVAADSPVIEGADLVGVTPDLATFRQVMDVYRPVLEGEFQRLFNSHILMLYAWPQTHLICNFPEDTPSEVDLSFFEGRHVRSFGASADEFITNSLGAVPVAVAFGEVLPSLERGALDCGATGVLSAYSGSWQQGTTHDLQVALGYTASFLAVNNDTWNALSDEDRALIEEQVALLEDQTWEATAREDAEGIACLSDGPCPRGEPGGLQQMTMTDAGREALRDSVETGVIGAWATRCEARSPGCAEAWNETIGALLGFEARP</sequence>
<dbReference type="Gene3D" id="3.40.190.170">
    <property type="entry name" value="Bacterial extracellular solute-binding protein, family 7"/>
    <property type="match status" value="1"/>
</dbReference>
<feature type="chain" id="PRO_5015589428" evidence="4">
    <location>
        <begin position="24"/>
        <end position="356"/>
    </location>
</feature>
<evidence type="ECO:0000256" key="2">
    <source>
        <dbReference type="ARBA" id="ARBA00022729"/>
    </source>
</evidence>
<feature type="signal peptide" evidence="4">
    <location>
        <begin position="1"/>
        <end position="23"/>
    </location>
</feature>
<keyword evidence="6" id="KW-1185">Reference proteome</keyword>
<evidence type="ECO:0000313" key="6">
    <source>
        <dbReference type="Proteomes" id="UP000244940"/>
    </source>
</evidence>
<dbReference type="InterPro" id="IPR038404">
    <property type="entry name" value="TRAP_DctP_sf"/>
</dbReference>
<evidence type="ECO:0000256" key="3">
    <source>
        <dbReference type="ARBA" id="ARBA00022764"/>
    </source>
</evidence>
<dbReference type="InterPro" id="IPR018389">
    <property type="entry name" value="DctP_fam"/>
</dbReference>
<gene>
    <name evidence="5" type="ORF">C4N9_16545</name>
</gene>
<evidence type="ECO:0000256" key="4">
    <source>
        <dbReference type="SAM" id="SignalP"/>
    </source>
</evidence>
<proteinExistence type="predicted"/>
<evidence type="ECO:0000313" key="5">
    <source>
        <dbReference type="EMBL" id="PWE27643.1"/>
    </source>
</evidence>
<dbReference type="Pfam" id="PF03480">
    <property type="entry name" value="DctP"/>
    <property type="match status" value="1"/>
</dbReference>
<dbReference type="GO" id="GO:0055085">
    <property type="term" value="P:transmembrane transport"/>
    <property type="evidence" value="ECO:0007669"/>
    <property type="project" value="InterPro"/>
</dbReference>
<dbReference type="AlphaFoldDB" id="A0A2U2C708"/>
<accession>A0A2U2C708</accession>
<name>A0A2U2C708_9RHOB</name>
<protein>
    <submittedName>
        <fullName evidence="5">Uncharacterized protein</fullName>
    </submittedName>
</protein>
<comment type="caution">
    <text evidence="5">The sequence shown here is derived from an EMBL/GenBank/DDBJ whole genome shotgun (WGS) entry which is preliminary data.</text>
</comment>
<keyword evidence="3" id="KW-0574">Periplasm</keyword>
<dbReference type="NCBIfam" id="NF037995">
    <property type="entry name" value="TRAP_S1"/>
    <property type="match status" value="1"/>
</dbReference>
<organism evidence="5 6">
    <name type="scientific">Pararhodobacter marinus</name>
    <dbReference type="NCBI Taxonomy" id="2184063"/>
    <lineage>
        <taxon>Bacteria</taxon>
        <taxon>Pseudomonadati</taxon>
        <taxon>Pseudomonadota</taxon>
        <taxon>Alphaproteobacteria</taxon>
        <taxon>Rhodobacterales</taxon>
        <taxon>Paracoccaceae</taxon>
        <taxon>Pararhodobacter</taxon>
    </lineage>
</organism>